<feature type="compositionally biased region" description="Low complexity" evidence="3">
    <location>
        <begin position="610"/>
        <end position="620"/>
    </location>
</feature>
<organism evidence="4 5">
    <name type="scientific">Symbiodinium microadriaticum</name>
    <name type="common">Dinoflagellate</name>
    <name type="synonym">Zooxanthella microadriatica</name>
    <dbReference type="NCBI Taxonomy" id="2951"/>
    <lineage>
        <taxon>Eukaryota</taxon>
        <taxon>Sar</taxon>
        <taxon>Alveolata</taxon>
        <taxon>Dinophyceae</taxon>
        <taxon>Suessiales</taxon>
        <taxon>Symbiodiniaceae</taxon>
        <taxon>Symbiodinium</taxon>
    </lineage>
</organism>
<evidence type="ECO:0000313" key="5">
    <source>
        <dbReference type="Proteomes" id="UP000186817"/>
    </source>
</evidence>
<evidence type="ECO:0000256" key="2">
    <source>
        <dbReference type="SAM" id="Coils"/>
    </source>
</evidence>
<feature type="region of interest" description="Disordered" evidence="3">
    <location>
        <begin position="1290"/>
        <end position="1332"/>
    </location>
</feature>
<dbReference type="GO" id="GO:0015074">
    <property type="term" value="P:DNA integration"/>
    <property type="evidence" value="ECO:0007669"/>
    <property type="project" value="InterPro"/>
</dbReference>
<evidence type="ECO:0000256" key="3">
    <source>
        <dbReference type="SAM" id="MobiDB-lite"/>
    </source>
</evidence>
<dbReference type="InterPro" id="IPR011010">
    <property type="entry name" value="DNA_brk_join_enz"/>
</dbReference>
<dbReference type="Proteomes" id="UP000186817">
    <property type="component" value="Unassembled WGS sequence"/>
</dbReference>
<proteinExistence type="predicted"/>
<keyword evidence="1" id="KW-0233">DNA recombination</keyword>
<dbReference type="Gene3D" id="1.10.443.10">
    <property type="entry name" value="Intergrase catalytic core"/>
    <property type="match status" value="1"/>
</dbReference>
<evidence type="ECO:0000256" key="1">
    <source>
        <dbReference type="ARBA" id="ARBA00023172"/>
    </source>
</evidence>
<gene>
    <name evidence="4" type="ORF">AK812_SmicGene34942</name>
</gene>
<dbReference type="EMBL" id="LSRX01001059">
    <property type="protein sequence ID" value="OLP84196.1"/>
    <property type="molecule type" value="Genomic_DNA"/>
</dbReference>
<dbReference type="InterPro" id="IPR013762">
    <property type="entry name" value="Integrase-like_cat_sf"/>
</dbReference>
<dbReference type="SUPFAM" id="SSF56349">
    <property type="entry name" value="DNA breaking-rejoining enzymes"/>
    <property type="match status" value="1"/>
</dbReference>
<feature type="region of interest" description="Disordered" evidence="3">
    <location>
        <begin position="606"/>
        <end position="633"/>
    </location>
</feature>
<sequence length="1696" mass="189192">MMHVEGDAVKLSRGCAQRRRRRIRLQEDTNEAIQSLNWLAGAPLDRGVFSPSRLQQEALGHVKAACVASLELPEGVTSPVTPEAAFRELLRGSSVYEAAGSSLASFKLERISLPDSVHGCPEVENLLSGTDALQYLEDPERMLRPESEYACDITPYWDPLLRCNMRHYKALIQKLHEVGLLSFTLTPKERAGIFFVHKSDGIRQRLIIDGRRANARLATPPSVRLCSPESFAKAEFIRDNIEDENFGFPGFQAVPELHIGLSDIRDCFHRLKQPRWLQEYFCLDPVPAAWVGMAGEKINNKVLDGSDLIYPMPSSLPMGCSWSLYFAQTISEKLMGEEPFELEADPDYPKVTLVETAIGEITSTFDGRGYGVCSREVGPEVAANIGRIPERERFRRGSCGGARAAALASILDEEGEDDGADVDALLQAGWEVNTKFVEVPRAILRKSDWQVNFHGKWMFPDDILVLEGYALVKALSRIAHTRHGANIRQLLLVDNLPVALSFERGHSRNFKLLRSIRKFSALCLCRNISCAIRWIPSELNSADEPSRIFESDGSQGQGVDCAQVREESASKKFKNSSSYQFGGNREKLLRPLNLPLSERDLQGITAPERSASPGDSSSSSAEEVLPQNNRDRVLATRSRKRLRKYLDTALASHDKGTTFLEDQAVTKGVLKTYDREVELFNKFLRLNNLSRDTNLDGSIARYLNSLFWQGEKPYRGEKFLAGWMHRHPQFGRVGDQKLARSWRALKGWRRLCPSGSRKPMPLGLWCALAVELARVGQVRMALFVMVSVSTYCRPSELLALPTSSLIPPSQGILDEWALLVAPQEFRHPTKTGEYDHSVALDSKFLKPWAATFWSALKLQRPTDKLWDFNYSQYLSSFKAACASLKVQLTPYQTRHSGPSIDRAQNNRLLFEVQKRGNWKCHKSVQRYEKAARLGLSYQIKACRQACASTATFARLDSGTCSLVAPPRQSRPEKKASIIDFCGYGRTLSVCVTAAVAELLFVVSQASAIFTSQVQALGTRFRAFRQAFTIFGFLEDQGVQIAWTKHKDTRRMRFRAFRQAFTIFGFLEDQGVQIAWTKHKVDFSVMSPVYALHAGREGAEQGRREQEEMVEDAADLLDPFSSAENAADLVLDQVLQEGGKLLYESYIARKSFAFAAAAACEVLVGEMKMQFVSYDRGEGQQLVRHLVSCRPATGSKADIRRHAEDDVWSARGAVEAVPRPGSAPASTNGRLDSAATVTQMAINNPASLADKTRDRPGISEEAPRHGWCIESEPSRCRIDTWARACVPVRKASRQKMVGHNDSSRKGHASNGSVSVPSSRSPSRFGAHPVVEGAEGLKAARNQMIPLIDEREEDAEEMMLRDLKEREARKHREEHVRAERKAAEEEAAKLVQVKDDKKRQFTYDSEGNMIAVQPPQLNRLPNPCPAMTFVCKEEEHSQEHRQSEEKRVPRARDRSTKGKRRDSTELKDGFKKFLSQQPSMMEAMVMSPGVELEERNKTKRGEKIKIDPGTMSRKEYEEGIQRVPPSKTGATPDKTSPAQPSTAQESNSAHSAAVLPVVQATEGPSPDAAKNLWSEGGSGLVRATAAPKAPPPRPLEPSAPSTRKRVQPKRDALGYSLSARERLRINAGSRFPHCAPQPPLGATMGHGLLPQSSKDQEFYFPGATSIVGEEELRTPREQLQGQIVSKNAQLKRRLFEGR</sequence>
<dbReference type="OrthoDB" id="432996at2759"/>
<feature type="compositionally biased region" description="Low complexity" evidence="3">
    <location>
        <begin position="1311"/>
        <end position="1322"/>
    </location>
</feature>
<protein>
    <submittedName>
        <fullName evidence="4">Uncharacterized protein</fullName>
    </submittedName>
</protein>
<feature type="compositionally biased region" description="Polar residues" evidence="3">
    <location>
        <begin position="1531"/>
        <end position="1548"/>
    </location>
</feature>
<comment type="caution">
    <text evidence="4">The sequence shown here is derived from an EMBL/GenBank/DDBJ whole genome shotgun (WGS) entry which is preliminary data.</text>
</comment>
<accession>A0A1Q9CMQ9</accession>
<dbReference type="GO" id="GO:0006310">
    <property type="term" value="P:DNA recombination"/>
    <property type="evidence" value="ECO:0007669"/>
    <property type="project" value="UniProtKB-KW"/>
</dbReference>
<feature type="region of interest" description="Disordered" evidence="3">
    <location>
        <begin position="1580"/>
        <end position="1612"/>
    </location>
</feature>
<feature type="region of interest" description="Disordered" evidence="3">
    <location>
        <begin position="1431"/>
        <end position="1552"/>
    </location>
</feature>
<feature type="compositionally biased region" description="Basic and acidic residues" evidence="3">
    <location>
        <begin position="1431"/>
        <end position="1469"/>
    </location>
</feature>
<feature type="compositionally biased region" description="Pro residues" evidence="3">
    <location>
        <begin position="1586"/>
        <end position="1595"/>
    </location>
</feature>
<dbReference type="GO" id="GO:0003677">
    <property type="term" value="F:DNA binding"/>
    <property type="evidence" value="ECO:0007669"/>
    <property type="project" value="InterPro"/>
</dbReference>
<feature type="compositionally biased region" description="Basic and acidic residues" evidence="3">
    <location>
        <begin position="1490"/>
        <end position="1518"/>
    </location>
</feature>
<keyword evidence="2" id="KW-0175">Coiled coil</keyword>
<name>A0A1Q9CMQ9_SYMMI</name>
<keyword evidence="5" id="KW-1185">Reference proteome</keyword>
<reference evidence="4 5" key="1">
    <citation type="submission" date="2016-02" db="EMBL/GenBank/DDBJ databases">
        <title>Genome analysis of coral dinoflagellate symbionts highlights evolutionary adaptations to a symbiotic lifestyle.</title>
        <authorList>
            <person name="Aranda M."/>
            <person name="Li Y."/>
            <person name="Liew Y.J."/>
            <person name="Baumgarten S."/>
            <person name="Simakov O."/>
            <person name="Wilson M."/>
            <person name="Piel J."/>
            <person name="Ashoor H."/>
            <person name="Bougouffa S."/>
            <person name="Bajic V.B."/>
            <person name="Ryu T."/>
            <person name="Ravasi T."/>
            <person name="Bayer T."/>
            <person name="Micklem G."/>
            <person name="Kim H."/>
            <person name="Bhak J."/>
            <person name="Lajeunesse T.C."/>
            <person name="Voolstra C.R."/>
        </authorList>
    </citation>
    <scope>NUCLEOTIDE SEQUENCE [LARGE SCALE GENOMIC DNA]</scope>
    <source>
        <strain evidence="4 5">CCMP2467</strain>
    </source>
</reference>
<evidence type="ECO:0000313" key="4">
    <source>
        <dbReference type="EMBL" id="OLP84196.1"/>
    </source>
</evidence>
<feature type="coiled-coil region" evidence="2">
    <location>
        <begin position="1359"/>
        <end position="1398"/>
    </location>
</feature>